<dbReference type="EMBL" id="CM041541">
    <property type="protein sequence ID" value="KAI3365749.1"/>
    <property type="molecule type" value="Genomic_DNA"/>
</dbReference>
<name>A0ACB8WD74_9TELE</name>
<organism evidence="1 2">
    <name type="scientific">Scortum barcoo</name>
    <name type="common">barcoo grunter</name>
    <dbReference type="NCBI Taxonomy" id="214431"/>
    <lineage>
        <taxon>Eukaryota</taxon>
        <taxon>Metazoa</taxon>
        <taxon>Chordata</taxon>
        <taxon>Craniata</taxon>
        <taxon>Vertebrata</taxon>
        <taxon>Euteleostomi</taxon>
        <taxon>Actinopterygii</taxon>
        <taxon>Neopterygii</taxon>
        <taxon>Teleostei</taxon>
        <taxon>Neoteleostei</taxon>
        <taxon>Acanthomorphata</taxon>
        <taxon>Eupercaria</taxon>
        <taxon>Centrarchiformes</taxon>
        <taxon>Terapontoidei</taxon>
        <taxon>Terapontidae</taxon>
        <taxon>Scortum</taxon>
    </lineage>
</organism>
<protein>
    <submittedName>
        <fullName evidence="1">Uncharacterized protein</fullName>
    </submittedName>
</protein>
<sequence length="1319" mass="147753">MHFSWERMPQLTQVRSIKRASESAHTHTHSLIQASDVTAGAAERDPVARLLQRGQKCAASSRKNSQNQSWNMVAAEKRRREGGEGETRAFDFLGEKWDGDTGLTLIPDSSCLFIIQPGKIFLETASKWLQNGINQQQGGGSRYKVTYGSIQAGRLFFHRRAPHSSEGDKASGSWHTNTFPLTCALQGFAGSGFAERALLALDQALQPWSLKYLAFACIVCPPSPHELSKCQWVDRFCFRRVGRKREKLQHLPKGMLAKVLLVHEHMVKGSASNHVHRPVYSHVTQRGRVRAEACPSTPLAPGRRRGNATKRRAVHQGVYTDIQTDTCEEKTEASGVFRDQISQTEMLPCIIFIGLFLTAAWSQDIHPSQASSSISESCDSLCSCEGKDGILHLNCEQRNISKISQIKVPSGVPFHLNLYKNDLVELRAEEMEGLKNALSLHIGGNSIQELEPGVFSTLGSLKKLHINSNFLVTLKEDTFQGLVNLEFLQADTNFIRVIEPGAFNKLIRLKVLILNDNSIEFLPSNIFRFVPLTHLDLRGNKLQTLPYVGFLEHIGRIMELLLEDNDWVCDCDILHLKIWMENMRAQSAIGDVVCSTPHHLKGTILAKVKRDVLCPSHADINLEEPSKSLDMVVTPSSKVSQIPKLINAKDDAKAPTPSHVPGSPCVEHCSCHTHPVAGFLMHCQDRGIQKVSDIGILQQSPTKLVMTGNMIQKLLKYDFVTYDTLELLNLANNRIDYIDNETFLSLSSLKKLYLNGNRIEKLFSTMFVGLHNLEYLYLEYNLIKEIAPGTFNPLPNLKLLSLNNNLLSSLPAQIFRNVPLTKLNLRKNLLMHLPVSNVLDQLDSLEQIYLEDNPWDCSCDLLSLKQWVEKLRKDTVVGSILCHTPKKVMQAELRSLRHEMLCPGLGTYYPLSPGGEESVTASLGPDSAGKGLFSSLTDTVPLSVLILSLLVFVLMIIFCSAGLVVFVVHRRRRRAKKKAAEEQPRENSSSSPIHLHYSMYGQKTTHHTLTQRTGSSSLYEERSHSPIVQICRNPTYCSQHKEHDTDLDYNMDEPSAKHHVCRSIMEKENTSPLTGNPGSKFRPMTGECPAEFVTLGNPNSLYRNILEREKELQQLGITEYLRKNMPQLQSAVDMQVPGHQEELKLMETIMYSRPRKVRYDVFKKGVNRKTVQAALLSTAVLVGSGCSHILREPGHTLQQEPLARTCPKTTMDCLISAGNSFPHWSAIIESLGACYEQQCRMKKKNRDVIKATADAADELPHSSFLILCHVTRSGRTSPPNKAEDVPNNKGFAQVQESRPVELMNSGKPQWCCAHEQNKT</sequence>
<keyword evidence="2" id="KW-1185">Reference proteome</keyword>
<proteinExistence type="predicted"/>
<accession>A0ACB8WD74</accession>
<gene>
    <name evidence="1" type="ORF">L3Q82_000759</name>
</gene>
<dbReference type="Proteomes" id="UP000831701">
    <property type="component" value="Chromosome 11"/>
</dbReference>
<reference evidence="1" key="1">
    <citation type="submission" date="2022-04" db="EMBL/GenBank/DDBJ databases">
        <title>Jade perch genome.</title>
        <authorList>
            <person name="Chao B."/>
        </authorList>
    </citation>
    <scope>NUCLEOTIDE SEQUENCE</scope>
    <source>
        <strain evidence="1">CB-2022</strain>
    </source>
</reference>
<comment type="caution">
    <text evidence="1">The sequence shown here is derived from an EMBL/GenBank/DDBJ whole genome shotgun (WGS) entry which is preliminary data.</text>
</comment>
<evidence type="ECO:0000313" key="2">
    <source>
        <dbReference type="Proteomes" id="UP000831701"/>
    </source>
</evidence>
<evidence type="ECO:0000313" key="1">
    <source>
        <dbReference type="EMBL" id="KAI3365749.1"/>
    </source>
</evidence>